<dbReference type="HOGENOM" id="CLU_014923_1_0_1"/>
<dbReference type="FunFam" id="3.60.21.60:FF:000008">
    <property type="entry name" value="DNA polymerase alpha subunit B"/>
    <property type="match status" value="1"/>
</dbReference>
<dbReference type="PIRSF" id="PIRSF018300">
    <property type="entry name" value="DNA_pol_alph_2"/>
    <property type="match status" value="1"/>
</dbReference>
<dbReference type="FunFam" id="3.60.21.60:FF:000005">
    <property type="entry name" value="DNA polymerase alpha subunit B"/>
    <property type="match status" value="1"/>
</dbReference>
<keyword evidence="4 6" id="KW-0235">DNA replication</keyword>
<dbReference type="InterPro" id="IPR016722">
    <property type="entry name" value="DNA_pol_alpha_bsu"/>
</dbReference>
<evidence type="ECO:0000256" key="2">
    <source>
        <dbReference type="ARBA" id="ARBA00007299"/>
    </source>
</evidence>
<feature type="domain" description="DNA polymerase alpha subunit B OB" evidence="9">
    <location>
        <begin position="233"/>
        <end position="339"/>
    </location>
</feature>
<dbReference type="Proteomes" id="UP000024533">
    <property type="component" value="Unassembled WGS sequence"/>
</dbReference>
<dbReference type="PANTHER" id="PTHR23061:SF12">
    <property type="entry name" value="DNA POLYMERASE ALPHA SUBUNIT B"/>
    <property type="match status" value="1"/>
</dbReference>
<feature type="compositionally biased region" description="Polar residues" evidence="7">
    <location>
        <begin position="156"/>
        <end position="183"/>
    </location>
</feature>
<dbReference type="Pfam" id="PF22062">
    <property type="entry name" value="OB_DPOA2"/>
    <property type="match status" value="1"/>
</dbReference>
<evidence type="ECO:0000256" key="7">
    <source>
        <dbReference type="SAM" id="MobiDB-lite"/>
    </source>
</evidence>
<keyword evidence="11" id="KW-1185">Reference proteome</keyword>
<evidence type="ECO:0000259" key="8">
    <source>
        <dbReference type="Pfam" id="PF04042"/>
    </source>
</evidence>
<dbReference type="GO" id="GO:0006270">
    <property type="term" value="P:DNA replication initiation"/>
    <property type="evidence" value="ECO:0007669"/>
    <property type="project" value="TreeGrafter"/>
</dbReference>
<comment type="subcellular location">
    <subcellularLocation>
        <location evidence="1 6">Nucleus</location>
    </subcellularLocation>
</comment>
<feature type="compositionally biased region" description="Polar residues" evidence="7">
    <location>
        <begin position="121"/>
        <end position="132"/>
    </location>
</feature>
<sequence length="664" mass="73017">MAEPTEQLNELFGGSFPDGLPQDVLGELLSILQLHAIEPQELFYKWESYCMKMAGEETVLNLDTVRSFKRSLHDAIERESRAKTQMRGAEKRNTGPAAPRPAAGANQGIFDILDDFVPNTPKRTASGSTGSSVKRKAFDTPTNSRFNKGAKLDSPGSVNTPLRTADSATNGNSSTPFSARQNSGQVIETLNPDMSMASAPLAPYSDSRIRLTANTDIKKFSYKPMAMKLSEASEILDDRIDEFMVVVQKHHKLDDSAFGNAAQQSTREVVAVGRIASDSPEGKLNTASIVLETSRRTGAGLRVPLKIDKLQHINFFPGQIVALRGINASGEYFTVFDVLTIPLLPLPVSLPSEVEATNEKLDSFGDQPLNYMFAAGPYTTDDNLAFEALNTLCEKAAEECVDALILTGPFIDLEHPLIAAGDFDLPELKGLDPDTATLTTLFKHCISRPLTQLASKVPNIYIILIPSVRDAVSKHVSWPQEILPKKELGLPPKQAKVVTNPVAISLNEIMVGLCASDSLYELRREEVVGGRPSESDLLSRLPRYLIEQRHFSPVFPPTARENLPKSGVEENLQIGSMLDTRYLKLGDWWKARPDILITPSVLPGFVKVVESVLVINPGKLSKRRGPGTYAQVAVHPKRLAEEERESKFVGHKVYERARVDIIRI</sequence>
<dbReference type="GO" id="GO:0005658">
    <property type="term" value="C:alpha DNA polymerase:primase complex"/>
    <property type="evidence" value="ECO:0007669"/>
    <property type="project" value="TreeGrafter"/>
</dbReference>
<evidence type="ECO:0000256" key="6">
    <source>
        <dbReference type="PIRNR" id="PIRNR018300"/>
    </source>
</evidence>
<dbReference type="InterPro" id="IPR054300">
    <property type="entry name" value="OB_DPOA2"/>
</dbReference>
<protein>
    <recommendedName>
        <fullName evidence="3 6">DNA polymerase alpha subunit B</fullName>
    </recommendedName>
</protein>
<comment type="caution">
    <text evidence="10">The sequence shown here is derived from an EMBL/GenBank/DDBJ whole genome shotgun (WGS) entry which is preliminary data.</text>
</comment>
<evidence type="ECO:0000256" key="4">
    <source>
        <dbReference type="ARBA" id="ARBA00022705"/>
    </source>
</evidence>
<feature type="compositionally biased region" description="Low complexity" evidence="7">
    <location>
        <begin position="95"/>
        <end position="104"/>
    </location>
</feature>
<keyword evidence="5 6" id="KW-0539">Nucleus</keyword>
<dbReference type="STRING" id="1215338.A0A059JK17"/>
<evidence type="ECO:0000259" key="9">
    <source>
        <dbReference type="Pfam" id="PF22062"/>
    </source>
</evidence>
<feature type="domain" description="DNA polymerase alpha/delta/epsilon subunit B" evidence="8">
    <location>
        <begin position="372"/>
        <end position="607"/>
    </location>
</feature>
<organism evidence="10 11">
    <name type="scientific">Trichophyton interdigitale (strain MR816)</name>
    <dbReference type="NCBI Taxonomy" id="1215338"/>
    <lineage>
        <taxon>Eukaryota</taxon>
        <taxon>Fungi</taxon>
        <taxon>Dikarya</taxon>
        <taxon>Ascomycota</taxon>
        <taxon>Pezizomycotina</taxon>
        <taxon>Eurotiomycetes</taxon>
        <taxon>Eurotiomycetidae</taxon>
        <taxon>Onygenales</taxon>
        <taxon>Arthrodermataceae</taxon>
        <taxon>Trichophyton</taxon>
    </lineage>
</organism>
<evidence type="ECO:0000313" key="11">
    <source>
        <dbReference type="Proteomes" id="UP000024533"/>
    </source>
</evidence>
<dbReference type="OrthoDB" id="336885at2759"/>
<proteinExistence type="inferred from homology"/>
<dbReference type="Gene3D" id="3.60.21.60">
    <property type="match status" value="2"/>
</dbReference>
<dbReference type="InterPro" id="IPR007185">
    <property type="entry name" value="DNA_pol_a/d/e_bsu"/>
</dbReference>
<dbReference type="EMBL" id="AOKY01000014">
    <property type="protein sequence ID" value="KDB28134.1"/>
    <property type="molecule type" value="Genomic_DNA"/>
</dbReference>
<reference evidence="10 11" key="1">
    <citation type="submission" date="2014-02" db="EMBL/GenBank/DDBJ databases">
        <title>The Genome Sequence of Trichophyton interdigitale MR816.</title>
        <authorList>
            <consortium name="The Broad Institute Genomics Platform"/>
            <person name="Cuomo C.A."/>
            <person name="White T.C."/>
            <person name="Graser Y."/>
            <person name="Martinez-Rossi N."/>
            <person name="Heitman J."/>
            <person name="Young S.K."/>
            <person name="Zeng Q."/>
            <person name="Gargeya S."/>
            <person name="Abouelleil A."/>
            <person name="Alvarado L."/>
            <person name="Chapman S.B."/>
            <person name="Gainer-Dewar J."/>
            <person name="Goldberg J."/>
            <person name="Griggs A."/>
            <person name="Gujja S."/>
            <person name="Hansen M."/>
            <person name="Howarth C."/>
            <person name="Imamovic A."/>
            <person name="Larimer J."/>
            <person name="Martinez D."/>
            <person name="Murphy C."/>
            <person name="Pearson M.D."/>
            <person name="Persinoti G."/>
            <person name="Poon T."/>
            <person name="Priest M."/>
            <person name="Roberts A.D."/>
            <person name="Saif S."/>
            <person name="Shea T.D."/>
            <person name="Sykes S.N."/>
            <person name="Wortman J."/>
            <person name="Nusbaum C."/>
            <person name="Birren B."/>
        </authorList>
    </citation>
    <scope>NUCLEOTIDE SEQUENCE [LARGE SCALE GENOMIC DNA]</scope>
    <source>
        <strain evidence="10 11">MR816</strain>
    </source>
</reference>
<evidence type="ECO:0000256" key="1">
    <source>
        <dbReference type="ARBA" id="ARBA00004123"/>
    </source>
</evidence>
<dbReference type="AlphaFoldDB" id="A0A059JK17"/>
<feature type="region of interest" description="Disordered" evidence="7">
    <location>
        <begin position="116"/>
        <end position="183"/>
    </location>
</feature>
<feature type="region of interest" description="Disordered" evidence="7">
    <location>
        <begin position="76"/>
        <end position="104"/>
    </location>
</feature>
<dbReference type="GO" id="GO:0003677">
    <property type="term" value="F:DNA binding"/>
    <property type="evidence" value="ECO:0007669"/>
    <property type="project" value="InterPro"/>
</dbReference>
<comment type="similarity">
    <text evidence="2 6">Belongs to the DNA polymerase alpha subunit B family.</text>
</comment>
<dbReference type="PANTHER" id="PTHR23061">
    <property type="entry name" value="DNA POLYMERASE 2 ALPHA 70 KDA SUBUNIT"/>
    <property type="match status" value="1"/>
</dbReference>
<evidence type="ECO:0000256" key="3">
    <source>
        <dbReference type="ARBA" id="ARBA00018596"/>
    </source>
</evidence>
<evidence type="ECO:0000256" key="5">
    <source>
        <dbReference type="ARBA" id="ARBA00023242"/>
    </source>
</evidence>
<dbReference type="OMA" id="PFLDIEH"/>
<accession>A0A059JK17</accession>
<evidence type="ECO:0000313" key="10">
    <source>
        <dbReference type="EMBL" id="KDB28134.1"/>
    </source>
</evidence>
<name>A0A059JK17_TRIIM</name>
<dbReference type="Pfam" id="PF04042">
    <property type="entry name" value="DNA_pol_E_B"/>
    <property type="match status" value="1"/>
</dbReference>
<feature type="compositionally biased region" description="Basic and acidic residues" evidence="7">
    <location>
        <begin position="76"/>
        <end position="93"/>
    </location>
</feature>
<gene>
    <name evidence="10" type="ORF">H109_00079</name>
</gene>
<comment type="function">
    <text evidence="6">Accessory subunit of the DNA polymerase alpha complex (also known as the alpha DNA polymerase-primase complex) which plays an essential role in the initiation of DNA synthesis.</text>
</comment>